<protein>
    <submittedName>
        <fullName evidence="7">Uncharacterized protein</fullName>
    </submittedName>
</protein>
<comment type="subcellular location">
    <subcellularLocation>
        <location evidence="1">Cytoplasm</location>
        <location evidence="1">Cytoskeleton</location>
        <location evidence="1">Cilium axoneme</location>
    </subcellularLocation>
</comment>
<evidence type="ECO:0000313" key="8">
    <source>
        <dbReference type="Proteomes" id="UP001516400"/>
    </source>
</evidence>
<dbReference type="GO" id="GO:0005930">
    <property type="term" value="C:axoneme"/>
    <property type="evidence" value="ECO:0007669"/>
    <property type="project" value="UniProtKB-SubCell"/>
</dbReference>
<evidence type="ECO:0000256" key="2">
    <source>
        <dbReference type="ARBA" id="ARBA00022490"/>
    </source>
</evidence>
<proteinExistence type="predicted"/>
<keyword evidence="8" id="KW-1185">Reference proteome</keyword>
<dbReference type="Proteomes" id="UP001516400">
    <property type="component" value="Unassembled WGS sequence"/>
</dbReference>
<gene>
    <name evidence="7" type="ORF">HHI36_001582</name>
</gene>
<keyword evidence="5" id="KW-0966">Cell projection</keyword>
<evidence type="ECO:0000256" key="5">
    <source>
        <dbReference type="ARBA" id="ARBA00023273"/>
    </source>
</evidence>
<organism evidence="7 8">
    <name type="scientific">Cryptolaemus montrouzieri</name>
    <dbReference type="NCBI Taxonomy" id="559131"/>
    <lineage>
        <taxon>Eukaryota</taxon>
        <taxon>Metazoa</taxon>
        <taxon>Ecdysozoa</taxon>
        <taxon>Arthropoda</taxon>
        <taxon>Hexapoda</taxon>
        <taxon>Insecta</taxon>
        <taxon>Pterygota</taxon>
        <taxon>Neoptera</taxon>
        <taxon>Endopterygota</taxon>
        <taxon>Coleoptera</taxon>
        <taxon>Polyphaga</taxon>
        <taxon>Cucujiformia</taxon>
        <taxon>Coccinelloidea</taxon>
        <taxon>Coccinellidae</taxon>
        <taxon>Scymninae</taxon>
        <taxon>Scymnini</taxon>
        <taxon>Cryptolaemus</taxon>
    </lineage>
</organism>
<evidence type="ECO:0000256" key="4">
    <source>
        <dbReference type="ARBA" id="ARBA00023212"/>
    </source>
</evidence>
<feature type="region of interest" description="Disordered" evidence="6">
    <location>
        <begin position="387"/>
        <end position="430"/>
    </location>
</feature>
<evidence type="ECO:0000256" key="6">
    <source>
        <dbReference type="SAM" id="MobiDB-lite"/>
    </source>
</evidence>
<evidence type="ECO:0000256" key="1">
    <source>
        <dbReference type="ARBA" id="ARBA00004430"/>
    </source>
</evidence>
<keyword evidence="2" id="KW-0963">Cytoplasm</keyword>
<dbReference type="Pfam" id="PF04712">
    <property type="entry name" value="Radial_spoke"/>
    <property type="match status" value="1"/>
</dbReference>
<dbReference type="AlphaFoldDB" id="A0ABD2P842"/>
<accession>A0ABD2P842</accession>
<feature type="region of interest" description="Disordered" evidence="6">
    <location>
        <begin position="196"/>
        <end position="227"/>
    </location>
</feature>
<evidence type="ECO:0000313" key="7">
    <source>
        <dbReference type="EMBL" id="KAL3287098.1"/>
    </source>
</evidence>
<sequence>MFAVFRFWGIIYGLYSNYYIVETDLKEEEYIRRNETFQEGEEDEAANVIDESVLAADVNIAHKILEEDEIAMRLRQLGHEQQLGGEDSKFPRPLPPLPPNLYEKPKKVPPEPSGVGVNTKVFYATNDLTGSWEQLPDLSPEIVQAARKIYKSFTGYFDQELITYPEFPGKEREYLRAQIGRISAGTQISPLGYYTFGAEMGGEGDEEEEPAADEEAEGPKTSYRINPKYDPVPLKDLIDGSMSFWVHHTQYILPQGRTSWWSPVAEPEHPDEAEDEAPAEEEEDEKPKTVAPEPETGPPLLTPLSEDAQIESVPAWSVRSSSKIMEEFAVAIVRSHLWPGAYCFATQGKLFQNIYLGYGLKYQVTNFSPSPLPPIQQDYPPGPEIMEMFDPTGPEEEDWRIAHLPKPKPVAPEEEEEEEEEEDEEDDEED</sequence>
<dbReference type="PANTHER" id="PTHR13159">
    <property type="entry name" value="RADIAL SPOKEHEAD-RELATED"/>
    <property type="match status" value="1"/>
</dbReference>
<reference evidence="7 8" key="1">
    <citation type="journal article" date="2021" name="BMC Biol.">
        <title>Horizontally acquired antibacterial genes associated with adaptive radiation of ladybird beetles.</title>
        <authorList>
            <person name="Li H.S."/>
            <person name="Tang X.F."/>
            <person name="Huang Y.H."/>
            <person name="Xu Z.Y."/>
            <person name="Chen M.L."/>
            <person name="Du X.Y."/>
            <person name="Qiu B.Y."/>
            <person name="Chen P.T."/>
            <person name="Zhang W."/>
            <person name="Slipinski A."/>
            <person name="Escalona H.E."/>
            <person name="Waterhouse R.M."/>
            <person name="Zwick A."/>
            <person name="Pang H."/>
        </authorList>
    </citation>
    <scope>NUCLEOTIDE SEQUENCE [LARGE SCALE GENOMIC DNA]</scope>
    <source>
        <strain evidence="7">SYSU2018</strain>
    </source>
</reference>
<evidence type="ECO:0000256" key="3">
    <source>
        <dbReference type="ARBA" id="ARBA00023069"/>
    </source>
</evidence>
<name>A0ABD2P842_9CUCU</name>
<keyword evidence="4" id="KW-0206">Cytoskeleton</keyword>
<comment type="caution">
    <text evidence="7">The sequence shown here is derived from an EMBL/GenBank/DDBJ whole genome shotgun (WGS) entry which is preliminary data.</text>
</comment>
<feature type="compositionally biased region" description="Acidic residues" evidence="6">
    <location>
        <begin position="412"/>
        <end position="430"/>
    </location>
</feature>
<feature type="region of interest" description="Disordered" evidence="6">
    <location>
        <begin position="262"/>
        <end position="307"/>
    </location>
</feature>
<dbReference type="InterPro" id="IPR006802">
    <property type="entry name" value="Radial_spoke"/>
</dbReference>
<feature type="compositionally biased region" description="Acidic residues" evidence="6">
    <location>
        <begin position="202"/>
        <end position="216"/>
    </location>
</feature>
<keyword evidence="3" id="KW-0969">Cilium</keyword>
<dbReference type="EMBL" id="JABFTP020000185">
    <property type="protein sequence ID" value="KAL3287098.1"/>
    <property type="molecule type" value="Genomic_DNA"/>
</dbReference>
<feature type="compositionally biased region" description="Acidic residues" evidence="6">
    <location>
        <begin position="269"/>
        <end position="284"/>
    </location>
</feature>
<dbReference type="PANTHER" id="PTHR13159:SF0">
    <property type="entry name" value="RADIAL SPOKE HEAD 6 HOMOLOG A"/>
    <property type="match status" value="1"/>
</dbReference>